<dbReference type="Proteomes" id="UP000232188">
    <property type="component" value="Unassembled WGS sequence"/>
</dbReference>
<protein>
    <submittedName>
        <fullName evidence="1">Uncharacterized protein</fullName>
    </submittedName>
</protein>
<organism evidence="1 4">
    <name type="scientific">Leptospira adleri</name>
    <dbReference type="NCBI Taxonomy" id="2023186"/>
    <lineage>
        <taxon>Bacteria</taxon>
        <taxon>Pseudomonadati</taxon>
        <taxon>Spirochaetota</taxon>
        <taxon>Spirochaetia</taxon>
        <taxon>Leptospirales</taxon>
        <taxon>Leptospiraceae</taxon>
        <taxon>Leptospira</taxon>
    </lineage>
</organism>
<evidence type="ECO:0000313" key="1">
    <source>
        <dbReference type="EMBL" id="PJZ52546.1"/>
    </source>
</evidence>
<evidence type="ECO:0000313" key="4">
    <source>
        <dbReference type="Proteomes" id="UP000232188"/>
    </source>
</evidence>
<dbReference type="EMBL" id="NPDU01000047">
    <property type="protein sequence ID" value="PJZ60852.1"/>
    <property type="molecule type" value="Genomic_DNA"/>
</dbReference>
<comment type="caution">
    <text evidence="1">The sequence shown here is derived from an EMBL/GenBank/DDBJ whole genome shotgun (WGS) entry which is preliminary data.</text>
</comment>
<evidence type="ECO:0000313" key="2">
    <source>
        <dbReference type="EMBL" id="PJZ60852.1"/>
    </source>
</evidence>
<dbReference type="Proteomes" id="UP000232149">
    <property type="component" value="Unassembled WGS sequence"/>
</dbReference>
<dbReference type="EMBL" id="NPDV01000012">
    <property type="protein sequence ID" value="PJZ52546.1"/>
    <property type="molecule type" value="Genomic_DNA"/>
</dbReference>
<evidence type="ECO:0000313" key="3">
    <source>
        <dbReference type="Proteomes" id="UP000232149"/>
    </source>
</evidence>
<proteinExistence type="predicted"/>
<keyword evidence="3" id="KW-1185">Reference proteome</keyword>
<reference evidence="3 4" key="1">
    <citation type="submission" date="2017-07" db="EMBL/GenBank/DDBJ databases">
        <title>Leptospira spp. isolated from tropical soils.</title>
        <authorList>
            <person name="Thibeaux R."/>
            <person name="Iraola G."/>
            <person name="Ferres I."/>
            <person name="Bierque E."/>
            <person name="Girault D."/>
            <person name="Soupe-Gilbert M.-E."/>
            <person name="Picardeau M."/>
            <person name="Goarant C."/>
        </authorList>
    </citation>
    <scope>NUCLEOTIDE SEQUENCE [LARGE SCALE GENOMIC DNA]</scope>
    <source>
        <strain evidence="1 4">FH2-B-C1</strain>
        <strain evidence="2 3">FH2-B-D1</strain>
    </source>
</reference>
<accession>A0A2M9YLV8</accession>
<gene>
    <name evidence="2" type="ORF">CH376_16160</name>
    <name evidence="1" type="ORF">CH380_13855</name>
</gene>
<sequence>MRNVSDVLSYDRTWRQKKIKRFSRRLTVSQKPFGSNKKTVLITTNFRKQKPHPQRKDLFKIGAKSLQTGTKFEVLNAAGIFFQNAALGKNWGKIPRGSL</sequence>
<dbReference type="AlphaFoldDB" id="A0A2M9YLV8"/>
<name>A0A2M9YLV8_9LEPT</name>